<name>A0ABP9YR18_9FUNG</name>
<feature type="compositionally biased region" description="Low complexity" evidence="1">
    <location>
        <begin position="675"/>
        <end position="689"/>
    </location>
</feature>
<feature type="transmembrane region" description="Helical" evidence="2">
    <location>
        <begin position="122"/>
        <end position="140"/>
    </location>
</feature>
<feature type="transmembrane region" description="Helical" evidence="2">
    <location>
        <begin position="228"/>
        <end position="253"/>
    </location>
</feature>
<feature type="region of interest" description="Disordered" evidence="1">
    <location>
        <begin position="399"/>
        <end position="425"/>
    </location>
</feature>
<reference evidence="4 5" key="1">
    <citation type="submission" date="2024-04" db="EMBL/GenBank/DDBJ databases">
        <title>genome sequences of Mucor flavus KT1a and Helicostylum pulchrum KT1b strains isolated from the surface of a dry-aged beef.</title>
        <authorList>
            <person name="Toyotome T."/>
            <person name="Hosono M."/>
            <person name="Torimaru M."/>
            <person name="Fukuda K."/>
            <person name="Mikami N."/>
        </authorList>
    </citation>
    <scope>NUCLEOTIDE SEQUENCE [LARGE SCALE GENOMIC DNA]</scope>
    <source>
        <strain evidence="4 5">KT1a</strain>
    </source>
</reference>
<organism evidence="4 5">
    <name type="scientific">Mucor flavus</name>
    <dbReference type="NCBI Taxonomy" id="439312"/>
    <lineage>
        <taxon>Eukaryota</taxon>
        <taxon>Fungi</taxon>
        <taxon>Fungi incertae sedis</taxon>
        <taxon>Mucoromycota</taxon>
        <taxon>Mucoromycotina</taxon>
        <taxon>Mucoromycetes</taxon>
        <taxon>Mucorales</taxon>
        <taxon>Mucorineae</taxon>
        <taxon>Mucoraceae</taxon>
        <taxon>Mucor</taxon>
    </lineage>
</organism>
<feature type="transmembrane region" description="Helical" evidence="2">
    <location>
        <begin position="155"/>
        <end position="179"/>
    </location>
</feature>
<feature type="transmembrane region" description="Helical" evidence="2">
    <location>
        <begin position="89"/>
        <end position="110"/>
    </location>
</feature>
<keyword evidence="2" id="KW-0472">Membrane</keyword>
<feature type="region of interest" description="Disordered" evidence="1">
    <location>
        <begin position="437"/>
        <end position="467"/>
    </location>
</feature>
<feature type="domain" description="MHYT" evidence="3">
    <location>
        <begin position="13"/>
        <end position="215"/>
    </location>
</feature>
<feature type="compositionally biased region" description="Basic and acidic residues" evidence="1">
    <location>
        <begin position="863"/>
        <end position="879"/>
    </location>
</feature>
<evidence type="ECO:0000256" key="1">
    <source>
        <dbReference type="SAM" id="MobiDB-lite"/>
    </source>
</evidence>
<dbReference type="Proteomes" id="UP001473302">
    <property type="component" value="Unassembled WGS sequence"/>
</dbReference>
<dbReference type="PROSITE" id="PS50924">
    <property type="entry name" value="MHYT"/>
    <property type="match status" value="1"/>
</dbReference>
<feature type="region of interest" description="Disordered" evidence="1">
    <location>
        <begin position="667"/>
        <end position="689"/>
    </location>
</feature>
<keyword evidence="2" id="KW-1133">Transmembrane helix</keyword>
<accession>A0ABP9YR18</accession>
<dbReference type="InterPro" id="IPR005330">
    <property type="entry name" value="MHYT_dom"/>
</dbReference>
<evidence type="ECO:0000256" key="2">
    <source>
        <dbReference type="SAM" id="Phobius"/>
    </source>
</evidence>
<dbReference type="EMBL" id="BAABUK010000004">
    <property type="protein sequence ID" value="GAA5809309.1"/>
    <property type="molecule type" value="Genomic_DNA"/>
</dbReference>
<feature type="compositionally biased region" description="Polar residues" evidence="1">
    <location>
        <begin position="412"/>
        <end position="421"/>
    </location>
</feature>
<feature type="transmembrane region" description="Helical" evidence="2">
    <location>
        <begin position="12"/>
        <end position="36"/>
    </location>
</feature>
<keyword evidence="2" id="KW-0812">Transmembrane</keyword>
<evidence type="ECO:0000313" key="5">
    <source>
        <dbReference type="Proteomes" id="UP001473302"/>
    </source>
</evidence>
<feature type="transmembrane region" description="Helical" evidence="2">
    <location>
        <begin position="191"/>
        <end position="216"/>
    </location>
</feature>
<keyword evidence="5" id="KW-1185">Reference proteome</keyword>
<dbReference type="PANTHER" id="PTHR35152:SF1">
    <property type="entry name" value="DOMAIN SIGNALLING PROTEIN, PUTATIVE (AFU_ORTHOLOGUE AFUA_5G11310)-RELATED"/>
    <property type="match status" value="1"/>
</dbReference>
<evidence type="ECO:0000313" key="4">
    <source>
        <dbReference type="EMBL" id="GAA5809309.1"/>
    </source>
</evidence>
<dbReference type="PANTHER" id="PTHR35152">
    <property type="entry name" value="DOMAIN SIGNALLING PROTEIN, PUTATIVE (AFU_ORTHOLOGUE AFUA_5G11310)-RELATED"/>
    <property type="match status" value="1"/>
</dbReference>
<gene>
    <name evidence="4" type="ORF">MFLAVUS_002716</name>
</gene>
<dbReference type="Pfam" id="PF03707">
    <property type="entry name" value="MHYT"/>
    <property type="match status" value="2"/>
</dbReference>
<proteinExistence type="predicted"/>
<feature type="transmembrane region" description="Helical" evidence="2">
    <location>
        <begin position="48"/>
        <end position="69"/>
    </location>
</feature>
<protein>
    <recommendedName>
        <fullName evidence="3">MHYT domain-containing protein</fullName>
    </recommendedName>
</protein>
<feature type="region of interest" description="Disordered" evidence="1">
    <location>
        <begin position="849"/>
        <end position="919"/>
    </location>
</feature>
<evidence type="ECO:0000259" key="3">
    <source>
        <dbReference type="PROSITE" id="PS50924"/>
    </source>
</evidence>
<comment type="caution">
    <text evidence="4">The sequence shown here is derived from an EMBL/GenBank/DDBJ whole genome shotgun (WGS) entry which is preliminary data.</text>
</comment>
<sequence length="982" mass="109598">MDYSNKEPGIQYFNPGIIFLSYVISVIGAMTTLEILQRRTHFRGRYNWFLLFAAATSMGGVGIWSMHFIGNNSLTITIKGGDKHQLSYATGFTFVSLIVAILTMFLAFAFVGITEEAKIARIIPSGVIAGFGIVSMHYLVLRQVAIDFFIMRNKLSIVATAAVIAVCAVTAALFIFFKLREQWANQWYKRLGCAMLMGVAVCGMHYTALVGTVYYTPDDIAGGPPTPLLGTGALIGIIAAIVVVACIILIVIGTKSSIENHPMLFQKKISHKRLILDTIFFDTNGRMLVKVDGIVPMKEILNEIPEDETHEAFSTSHPLFTRLFDTTIQWSKQSTEDSSESINRVTYNAQNGGYYDAVDDAFLTAANQLVEELRFSKLSDLGHLFDSILCTNTISKKSMFSQDSKNKPPLRRTSSTSSYLMSTHRLSKKESISDIDGIELPMTQTKNKKKTKDRSSKDRLSKSSSTTLPEDATVIDIFNNPVAHSFANNPSLTIRDSDTEDRHIFLVKKIESNKDLVNLLSIGFRFAEPIFISKTMGERLHVPSDYLLNYFKDMLQMTETAITLYSPLKPPGHAYYTATQQKQIKSNDVRSAVFVGLFTLIEDEESGDMPYIIIEKQKRYRFPMVQLTLDGDTENEKNPAELSRLEKSIVLALSGQSLSSITSVFKNSQKSNNDSTGYSTGQSSGSGSTLLNSKATYSLTDDEEDMNHIYNYVPHSTSSLIRHTEAESDRFIKALENAAKSLVGMSSYGKPLATSAKLCSDVIDIPAFSLRPGPCQLILFKSHITRPGTRFAINSTLTESIKCVPFPIYRTFAYHITDLGVEKYRNETNRHKTPNTYLTQQRLYQNTAIRNKDLLDDDTDIPSDTKEKESQEIHDEDRNNAFIPAPEGEMSPLESSTQLQPVSSLPPPPRAKRTKTTFPTGFASLDTNYFSKDFLPNIMKGTNPTSPNPNGADTEMPVILNLLPPNGRFWWLNNIFEETHNT</sequence>